<keyword evidence="5" id="KW-1185">Reference proteome</keyword>
<feature type="non-terminal residue" evidence="4">
    <location>
        <position position="1"/>
    </location>
</feature>
<dbReference type="OMA" id="DEYGAKW"/>
<sequence length="352" mass="39934">MKITFISFISLAVAISALPTTNVKMGVATARSPHEEGADEYGAKWAKRAEDGADEYGAKWAKRAEDGADEYGAKWAKREEDGADEYGAKWAKRRGWCRRIWGEVGLGPSNVVVVVMNTAISKANGLLGDEKRNRKPQTKLYSPAQDALEYKITKFESSIYGGETEYQGPLTEYNNRLWKQTYSHMNTHITEEEAKQLPNKTMPEPPYEGSGYLIVLNVFHDLHCIDSLRLGLYYFLDDQWNSTYNPYTLFEHPDDALWAKGGRDLSIMHLDHCIDALRQSTQCNGDITPNVYQWSEKWGEVRAWATIVHECRNFDNIVDWAKSHYSRLPVAFGDGPAAGKCAWDDPWTCLWA</sequence>
<evidence type="ECO:0000256" key="2">
    <source>
        <dbReference type="ARBA" id="ARBA00035112"/>
    </source>
</evidence>
<gene>
    <name evidence="4" type="ORF">B7463_g11598</name>
</gene>
<keyword evidence="3" id="KW-0732">Signal</keyword>
<accession>A0A3E2GUH1</accession>
<organism evidence="4 5">
    <name type="scientific">Scytalidium lignicola</name>
    <name type="common">Hyphomycete</name>
    <dbReference type="NCBI Taxonomy" id="5539"/>
    <lineage>
        <taxon>Eukaryota</taxon>
        <taxon>Fungi</taxon>
        <taxon>Dikarya</taxon>
        <taxon>Ascomycota</taxon>
        <taxon>Pezizomycotina</taxon>
        <taxon>Leotiomycetes</taxon>
        <taxon>Leotiomycetes incertae sedis</taxon>
        <taxon>Scytalidium</taxon>
    </lineage>
</organism>
<name>A0A3E2GUH1_SCYLI</name>
<dbReference type="AlphaFoldDB" id="A0A3E2GUH1"/>
<protein>
    <submittedName>
        <fullName evidence="4">Uncharacterized protein</fullName>
    </submittedName>
</protein>
<feature type="chain" id="PRO_5017620948" evidence="3">
    <location>
        <begin position="18"/>
        <end position="352"/>
    </location>
</feature>
<evidence type="ECO:0000313" key="5">
    <source>
        <dbReference type="Proteomes" id="UP000258309"/>
    </source>
</evidence>
<proteinExistence type="inferred from homology"/>
<dbReference type="InterPro" id="IPR021765">
    <property type="entry name" value="UstYa-like"/>
</dbReference>
<dbReference type="OrthoDB" id="3434215at2759"/>
<dbReference type="STRING" id="5539.A0A3E2GUH1"/>
<feature type="signal peptide" evidence="3">
    <location>
        <begin position="1"/>
        <end position="17"/>
    </location>
</feature>
<dbReference type="PANTHER" id="PTHR33365">
    <property type="entry name" value="YALI0B05434P"/>
    <property type="match status" value="1"/>
</dbReference>
<dbReference type="Proteomes" id="UP000258309">
    <property type="component" value="Unassembled WGS sequence"/>
</dbReference>
<feature type="non-terminal residue" evidence="4">
    <location>
        <position position="352"/>
    </location>
</feature>
<comment type="similarity">
    <text evidence="2">Belongs to the ustYa family.</text>
</comment>
<dbReference type="EMBL" id="NCSJ02000406">
    <property type="protein sequence ID" value="RFU24740.1"/>
    <property type="molecule type" value="Genomic_DNA"/>
</dbReference>
<dbReference type="Pfam" id="PF11807">
    <property type="entry name" value="UstYa"/>
    <property type="match status" value="1"/>
</dbReference>
<evidence type="ECO:0000256" key="1">
    <source>
        <dbReference type="ARBA" id="ARBA00004685"/>
    </source>
</evidence>
<evidence type="ECO:0000256" key="3">
    <source>
        <dbReference type="SAM" id="SignalP"/>
    </source>
</evidence>
<reference evidence="4 5" key="1">
    <citation type="submission" date="2018-05" db="EMBL/GenBank/DDBJ databases">
        <title>Draft genome sequence of Scytalidium lignicola DSM 105466, a ubiquitous saprotrophic fungus.</title>
        <authorList>
            <person name="Buettner E."/>
            <person name="Gebauer A.M."/>
            <person name="Hofrichter M."/>
            <person name="Liers C."/>
            <person name="Kellner H."/>
        </authorList>
    </citation>
    <scope>NUCLEOTIDE SEQUENCE [LARGE SCALE GENOMIC DNA]</scope>
    <source>
        <strain evidence="4 5">DSM 105466</strain>
    </source>
</reference>
<comment type="caution">
    <text evidence="4">The sequence shown here is derived from an EMBL/GenBank/DDBJ whole genome shotgun (WGS) entry which is preliminary data.</text>
</comment>
<comment type="pathway">
    <text evidence="1">Mycotoxin biosynthesis.</text>
</comment>
<dbReference type="GO" id="GO:0043386">
    <property type="term" value="P:mycotoxin biosynthetic process"/>
    <property type="evidence" value="ECO:0007669"/>
    <property type="project" value="InterPro"/>
</dbReference>
<evidence type="ECO:0000313" key="4">
    <source>
        <dbReference type="EMBL" id="RFU24740.1"/>
    </source>
</evidence>
<dbReference type="PANTHER" id="PTHR33365:SF4">
    <property type="entry name" value="CYCLOCHLOROTINE BIOSYNTHESIS PROTEIN O"/>
    <property type="match status" value="1"/>
</dbReference>